<dbReference type="AlphaFoldDB" id="A0A8J8C6J3"/>
<keyword evidence="3" id="KW-1185">Reference proteome</keyword>
<dbReference type="PROSITE" id="PS51257">
    <property type="entry name" value="PROKAR_LIPOPROTEIN"/>
    <property type="match status" value="1"/>
</dbReference>
<organism evidence="2 3">
    <name type="scientific">Haloarcula limicola</name>
    <dbReference type="NCBI Taxonomy" id="1429915"/>
    <lineage>
        <taxon>Archaea</taxon>
        <taxon>Methanobacteriati</taxon>
        <taxon>Methanobacteriota</taxon>
        <taxon>Stenosarchaea group</taxon>
        <taxon>Halobacteria</taxon>
        <taxon>Halobacteriales</taxon>
        <taxon>Haloarculaceae</taxon>
        <taxon>Haloarcula</taxon>
    </lineage>
</organism>
<comment type="caution">
    <text evidence="2">The sequence shown here is derived from an EMBL/GenBank/DDBJ whole genome shotgun (WGS) entry which is preliminary data.</text>
</comment>
<feature type="compositionally biased region" description="Polar residues" evidence="1">
    <location>
        <begin position="39"/>
        <end position="52"/>
    </location>
</feature>
<dbReference type="OrthoDB" id="374631at2157"/>
<dbReference type="EMBL" id="JAHQXF010000004">
    <property type="protein sequence ID" value="MBV0926279.1"/>
    <property type="molecule type" value="Genomic_DNA"/>
</dbReference>
<accession>A0A8J8C6J3</accession>
<evidence type="ECO:0000256" key="1">
    <source>
        <dbReference type="SAM" id="MobiDB-lite"/>
    </source>
</evidence>
<sequence>MRRRALLAAVAGSVTLAGCLRETDTTTDPLTTPGGVDQAPTSSPAKPQNTPTAIQQTADGVTATFRVVDSHAPTEEDVNATFDGQHVTVTGSMDPAHCNEPTLESVGYTVDAGRLTLVVGEYSPYDETATVECGNASYDFRCVVTVAEGQPRVVEVAYETPGSDDRVFTVDRE</sequence>
<dbReference type="Proteomes" id="UP000766550">
    <property type="component" value="Unassembled WGS sequence"/>
</dbReference>
<gene>
    <name evidence="2" type="ORF">KTS45_18895</name>
</gene>
<dbReference type="RefSeq" id="WP_162319391.1">
    <property type="nucleotide sequence ID" value="NZ_JAHQXF010000004.1"/>
</dbReference>
<protein>
    <recommendedName>
        <fullName evidence="4">Lipoprotein</fullName>
    </recommendedName>
</protein>
<feature type="region of interest" description="Disordered" evidence="1">
    <location>
        <begin position="24"/>
        <end position="52"/>
    </location>
</feature>
<evidence type="ECO:0000313" key="3">
    <source>
        <dbReference type="Proteomes" id="UP000766550"/>
    </source>
</evidence>
<reference evidence="2 3" key="1">
    <citation type="submission" date="2021-06" db="EMBL/GenBank/DDBJ databases">
        <title>New haloarchaea isolates fom saline soil.</title>
        <authorList>
            <person name="Duran-Viseras A."/>
            <person name="Sanchez-Porro C.S."/>
            <person name="Ventosa A."/>
        </authorList>
    </citation>
    <scope>NUCLEOTIDE SEQUENCE [LARGE SCALE GENOMIC DNA]</scope>
    <source>
        <strain evidence="2 3">JCM 183640</strain>
    </source>
</reference>
<proteinExistence type="predicted"/>
<evidence type="ECO:0000313" key="2">
    <source>
        <dbReference type="EMBL" id="MBV0926279.1"/>
    </source>
</evidence>
<evidence type="ECO:0008006" key="4">
    <source>
        <dbReference type="Google" id="ProtNLM"/>
    </source>
</evidence>
<name>A0A8J8C6J3_9EURY</name>